<proteinExistence type="predicted"/>
<evidence type="ECO:0008006" key="3">
    <source>
        <dbReference type="Google" id="ProtNLM"/>
    </source>
</evidence>
<evidence type="ECO:0000313" key="2">
    <source>
        <dbReference type="Proteomes" id="UP000064967"/>
    </source>
</evidence>
<dbReference type="OrthoDB" id="5496147at2"/>
<reference evidence="1 2" key="1">
    <citation type="submission" date="2015-08" db="EMBL/GenBank/DDBJ databases">
        <authorList>
            <person name="Babu N.S."/>
            <person name="Beckwith C.J."/>
            <person name="Beseler K.G."/>
            <person name="Brison A."/>
            <person name="Carone J.V."/>
            <person name="Caskin T.P."/>
            <person name="Diamond M."/>
            <person name="Durham M.E."/>
            <person name="Foxe J.M."/>
            <person name="Go M."/>
            <person name="Henderson B.A."/>
            <person name="Jones I.B."/>
            <person name="McGettigan J.A."/>
            <person name="Micheletti S.J."/>
            <person name="Nasrallah M.E."/>
            <person name="Ortiz D."/>
            <person name="Piller C.R."/>
            <person name="Privatt S.R."/>
            <person name="Schneider S.L."/>
            <person name="Sharp S."/>
            <person name="Smith T.C."/>
            <person name="Stanton J.D."/>
            <person name="Ullery H.E."/>
            <person name="Wilson R.J."/>
            <person name="Serrano M.G."/>
            <person name="Buck G."/>
            <person name="Lee V."/>
            <person name="Wang Y."/>
            <person name="Carvalho R."/>
            <person name="Voegtly L."/>
            <person name="Shi R."/>
            <person name="Duckworth R."/>
            <person name="Johnson A."/>
            <person name="Loviza R."/>
            <person name="Walstead R."/>
            <person name="Shah Z."/>
            <person name="Kiflezghi M."/>
            <person name="Wade K."/>
            <person name="Ball S.L."/>
            <person name="Bradley K.W."/>
            <person name="Asai D.J."/>
            <person name="Bowman C.A."/>
            <person name="Russell D.A."/>
            <person name="Pope W.H."/>
            <person name="Jacobs-Sera D."/>
            <person name="Hendrix R.W."/>
            <person name="Hatfull G.F."/>
        </authorList>
    </citation>
    <scope>NUCLEOTIDE SEQUENCE [LARGE SCALE GENOMIC DNA]</scope>
    <source>
        <strain evidence="1 2">DSM 27648</strain>
    </source>
</reference>
<keyword evidence="2" id="KW-1185">Reference proteome</keyword>
<dbReference type="RefSeq" id="WP_146653506.1">
    <property type="nucleotide sequence ID" value="NZ_CP012333.1"/>
</dbReference>
<dbReference type="STRING" id="1391654.AKJ09_09274"/>
<dbReference type="Proteomes" id="UP000064967">
    <property type="component" value="Chromosome"/>
</dbReference>
<evidence type="ECO:0000313" key="1">
    <source>
        <dbReference type="EMBL" id="AKV02611.1"/>
    </source>
</evidence>
<dbReference type="Pfam" id="PF09965">
    <property type="entry name" value="DUF2199"/>
    <property type="match status" value="1"/>
</dbReference>
<dbReference type="EMBL" id="CP012333">
    <property type="protein sequence ID" value="AKV02611.1"/>
    <property type="molecule type" value="Genomic_DNA"/>
</dbReference>
<protein>
    <recommendedName>
        <fullName evidence="3">DUF2199 domain-containing protein</fullName>
    </recommendedName>
</protein>
<dbReference type="KEGG" id="llu:AKJ09_09274"/>
<accession>A0A0K1Q9Z0</accession>
<sequence length="162" mass="18577">MAFRCTACDADHEALPDLGMRAPDPYLAVPEDERAARTTFSEDRCTVEDDDGVHYFVRGVLYIPIHGQDEPFGLGVWVSQSRTNYERYERNEDMEPTFGWLVNRIGHYAEDTLLLKTRVHFHGGTSRPTFELEPTAHPLALDQRCGISLARAWEIVHRYLPN</sequence>
<dbReference type="InterPro" id="IPR018697">
    <property type="entry name" value="DUF2199"/>
</dbReference>
<organism evidence="1 2">
    <name type="scientific">Labilithrix luteola</name>
    <dbReference type="NCBI Taxonomy" id="1391654"/>
    <lineage>
        <taxon>Bacteria</taxon>
        <taxon>Pseudomonadati</taxon>
        <taxon>Myxococcota</taxon>
        <taxon>Polyangia</taxon>
        <taxon>Polyangiales</taxon>
        <taxon>Labilitrichaceae</taxon>
        <taxon>Labilithrix</taxon>
    </lineage>
</organism>
<gene>
    <name evidence="1" type="ORF">AKJ09_09274</name>
</gene>
<name>A0A0K1Q9Z0_9BACT</name>
<dbReference type="AlphaFoldDB" id="A0A0K1Q9Z0"/>